<dbReference type="Proteomes" id="UP000663844">
    <property type="component" value="Unassembled WGS sequence"/>
</dbReference>
<evidence type="ECO:0000313" key="3">
    <source>
        <dbReference type="EMBL" id="CAF4435969.1"/>
    </source>
</evidence>
<name>A0A820RHS6_9BILA</name>
<dbReference type="SUPFAM" id="SSF51905">
    <property type="entry name" value="FAD/NAD(P)-binding domain"/>
    <property type="match status" value="1"/>
</dbReference>
<dbReference type="GO" id="GO:0046872">
    <property type="term" value="F:metal ion binding"/>
    <property type="evidence" value="ECO:0007669"/>
    <property type="project" value="UniProtKB-KW"/>
</dbReference>
<comment type="function">
    <text evidence="1">Accepts electrons from ETF and reduces ubiquinone.</text>
</comment>
<dbReference type="EMBL" id="CAJOAZ010030828">
    <property type="protein sequence ID" value="CAF4435969.1"/>
    <property type="molecule type" value="Genomic_DNA"/>
</dbReference>
<protein>
    <recommendedName>
        <fullName evidence="1">Electron transfer flavoprotein-ubiquinone oxidoreductase</fullName>
        <shortName evidence="1">ETF-QO</shortName>
        <ecNumber evidence="1">1.5.5.1</ecNumber>
    </recommendedName>
</protein>
<comment type="caution">
    <text evidence="3">The sequence shown here is derived from an EMBL/GenBank/DDBJ whole genome shotgun (WGS) entry which is preliminary data.</text>
</comment>
<comment type="catalytic activity">
    <reaction evidence="1">
        <text>a ubiquinone + reduced [electron-transfer flavoprotein] = a ubiquinol + oxidized [electron-transfer flavoprotein] + H(+)</text>
        <dbReference type="Rhea" id="RHEA:24052"/>
        <dbReference type="Rhea" id="RHEA-COMP:9565"/>
        <dbReference type="Rhea" id="RHEA-COMP:9566"/>
        <dbReference type="Rhea" id="RHEA-COMP:10685"/>
        <dbReference type="Rhea" id="RHEA-COMP:10686"/>
        <dbReference type="ChEBI" id="CHEBI:15378"/>
        <dbReference type="ChEBI" id="CHEBI:16389"/>
        <dbReference type="ChEBI" id="CHEBI:17976"/>
        <dbReference type="ChEBI" id="CHEBI:57692"/>
        <dbReference type="ChEBI" id="CHEBI:58307"/>
        <dbReference type="EC" id="1.5.5.1"/>
    </reaction>
</comment>
<comment type="cofactor">
    <cofactor evidence="1">
        <name>[4Fe-4S] cluster</name>
        <dbReference type="ChEBI" id="CHEBI:49883"/>
    </cofactor>
    <text evidence="1">Binds 1 [4Fe-4S] cluster.</text>
</comment>
<keyword evidence="2" id="KW-0472">Membrane</keyword>
<keyword evidence="1" id="KW-0285">Flavoprotein</keyword>
<proteinExistence type="predicted"/>
<organism evidence="3 4">
    <name type="scientific">Adineta steineri</name>
    <dbReference type="NCBI Taxonomy" id="433720"/>
    <lineage>
        <taxon>Eukaryota</taxon>
        <taxon>Metazoa</taxon>
        <taxon>Spiralia</taxon>
        <taxon>Gnathifera</taxon>
        <taxon>Rotifera</taxon>
        <taxon>Eurotatoria</taxon>
        <taxon>Bdelloidea</taxon>
        <taxon>Adinetida</taxon>
        <taxon>Adinetidae</taxon>
        <taxon>Adineta</taxon>
    </lineage>
</organism>
<gene>
    <name evidence="3" type="ORF">OXD698_LOCUS53524</name>
</gene>
<dbReference type="PANTHER" id="PTHR10617:SF107">
    <property type="entry name" value="ELECTRON TRANSFER FLAVOPROTEIN-UBIQUINONE OXIDOREDUCTASE, MITOCHONDRIAL"/>
    <property type="match status" value="1"/>
</dbReference>
<sequence length="94" mass="10961">ITTHYTIYPRDKDERWKDVNMERYAEEYDVAIRFFLFYLNLYILLNYSVPGLSAAIRLRQLAKEQNKEIRVCLVEKGSTIGAHTLSGACIESRA</sequence>
<evidence type="ECO:0000256" key="1">
    <source>
        <dbReference type="RuleBase" id="RU366068"/>
    </source>
</evidence>
<keyword evidence="1" id="KW-0411">Iron-sulfur</keyword>
<dbReference type="InterPro" id="IPR040156">
    <property type="entry name" value="ETF-QO"/>
</dbReference>
<keyword evidence="1" id="KW-0408">Iron</keyword>
<evidence type="ECO:0000256" key="2">
    <source>
        <dbReference type="SAM" id="Phobius"/>
    </source>
</evidence>
<keyword evidence="1" id="KW-0249">Electron transport</keyword>
<comment type="cofactor">
    <cofactor evidence="1">
        <name>FAD</name>
        <dbReference type="ChEBI" id="CHEBI:57692"/>
    </cofactor>
</comment>
<keyword evidence="2" id="KW-1133">Transmembrane helix</keyword>
<keyword evidence="1" id="KW-0560">Oxidoreductase</keyword>
<dbReference type="Gene3D" id="3.50.50.60">
    <property type="entry name" value="FAD/NAD(P)-binding domain"/>
    <property type="match status" value="1"/>
</dbReference>
<dbReference type="GO" id="GO:0051539">
    <property type="term" value="F:4 iron, 4 sulfur cluster binding"/>
    <property type="evidence" value="ECO:0007669"/>
    <property type="project" value="UniProtKB-UniRule"/>
</dbReference>
<reference evidence="3" key="1">
    <citation type="submission" date="2021-02" db="EMBL/GenBank/DDBJ databases">
        <authorList>
            <person name="Nowell W R."/>
        </authorList>
    </citation>
    <scope>NUCLEOTIDE SEQUENCE</scope>
</reference>
<dbReference type="GO" id="GO:0004174">
    <property type="term" value="F:electron-transferring-flavoprotein dehydrogenase activity"/>
    <property type="evidence" value="ECO:0007669"/>
    <property type="project" value="UniProtKB-UniRule"/>
</dbReference>
<dbReference type="EC" id="1.5.5.1" evidence="1"/>
<feature type="transmembrane region" description="Helical" evidence="2">
    <location>
        <begin position="30"/>
        <end position="49"/>
    </location>
</feature>
<dbReference type="AlphaFoldDB" id="A0A820RHS6"/>
<dbReference type="PANTHER" id="PTHR10617">
    <property type="entry name" value="ELECTRON TRANSFER FLAVOPROTEIN-UBIQUINONE OXIDOREDUCTASE"/>
    <property type="match status" value="1"/>
</dbReference>
<feature type="non-terminal residue" evidence="3">
    <location>
        <position position="94"/>
    </location>
</feature>
<dbReference type="InterPro" id="IPR036188">
    <property type="entry name" value="FAD/NAD-bd_sf"/>
</dbReference>
<keyword evidence="1" id="KW-0479">Metal-binding</keyword>
<feature type="non-terminal residue" evidence="3">
    <location>
        <position position="1"/>
    </location>
</feature>
<keyword evidence="1" id="KW-0274">FAD</keyword>
<accession>A0A820RHS6</accession>
<dbReference type="GO" id="GO:0005743">
    <property type="term" value="C:mitochondrial inner membrane"/>
    <property type="evidence" value="ECO:0007669"/>
    <property type="project" value="TreeGrafter"/>
</dbReference>
<keyword evidence="1" id="KW-0830">Ubiquinone</keyword>
<keyword evidence="1" id="KW-0813">Transport</keyword>
<evidence type="ECO:0000313" key="4">
    <source>
        <dbReference type="Proteomes" id="UP000663844"/>
    </source>
</evidence>
<keyword evidence="2" id="KW-0812">Transmembrane</keyword>